<organism evidence="4">
    <name type="scientific">Tolypothrix bouteillei VB521301</name>
    <dbReference type="NCBI Taxonomy" id="1479485"/>
    <lineage>
        <taxon>Bacteria</taxon>
        <taxon>Bacillati</taxon>
        <taxon>Cyanobacteriota</taxon>
        <taxon>Cyanophyceae</taxon>
        <taxon>Nostocales</taxon>
        <taxon>Tolypothrichaceae</taxon>
        <taxon>Tolypothrix</taxon>
    </lineage>
</organism>
<dbReference type="RefSeq" id="WP_038084306.1">
    <property type="nucleotide sequence ID" value="NZ_JHEG04000001.1"/>
</dbReference>
<dbReference type="GO" id="GO:0016491">
    <property type="term" value="F:oxidoreductase activity"/>
    <property type="evidence" value="ECO:0007669"/>
    <property type="project" value="UniProtKB-KW"/>
</dbReference>
<dbReference type="AlphaFoldDB" id="A0A0C1RAT2"/>
<dbReference type="InterPro" id="IPR036291">
    <property type="entry name" value="NAD(P)-bd_dom_sf"/>
</dbReference>
<dbReference type="PANTHER" id="PTHR42879">
    <property type="entry name" value="3-OXOACYL-(ACYL-CARRIER-PROTEIN) REDUCTASE"/>
    <property type="match status" value="1"/>
</dbReference>
<evidence type="ECO:0000313" key="5">
    <source>
        <dbReference type="Proteomes" id="UP000029738"/>
    </source>
</evidence>
<dbReference type="STRING" id="1479485.DA73_0234295"/>
<protein>
    <submittedName>
        <fullName evidence="3 4">Oxidoreductase</fullName>
    </submittedName>
</protein>
<name>A0A0C1RAT2_9CYAN</name>
<keyword evidence="5" id="KW-1185">Reference proteome</keyword>
<comment type="caution">
    <text evidence="4">The sequence shown here is derived from an EMBL/GenBank/DDBJ whole genome shotgun (WGS) entry which is preliminary data.</text>
</comment>
<dbReference type="SUPFAM" id="SSF51735">
    <property type="entry name" value="NAD(P)-binding Rossmann-fold domains"/>
    <property type="match status" value="1"/>
</dbReference>
<evidence type="ECO:0000256" key="2">
    <source>
        <dbReference type="ARBA" id="ARBA00023002"/>
    </source>
</evidence>
<dbReference type="OrthoDB" id="9803333at2"/>
<dbReference type="InterPro" id="IPR002347">
    <property type="entry name" value="SDR_fam"/>
</dbReference>
<dbReference type="PRINTS" id="PR00081">
    <property type="entry name" value="GDHRDH"/>
</dbReference>
<dbReference type="Pfam" id="PF13561">
    <property type="entry name" value="adh_short_C2"/>
    <property type="match status" value="1"/>
</dbReference>
<dbReference type="Proteomes" id="UP000029738">
    <property type="component" value="Unassembled WGS sequence"/>
</dbReference>
<dbReference type="InterPro" id="IPR050259">
    <property type="entry name" value="SDR"/>
</dbReference>
<dbReference type="FunFam" id="3.40.50.720:FF:000084">
    <property type="entry name" value="Short-chain dehydrogenase reductase"/>
    <property type="match status" value="1"/>
</dbReference>
<proteinExistence type="inferred from homology"/>
<gene>
    <name evidence="4" type="ORF">DA73_0234295</name>
    <name evidence="3" type="ORF">DA73_0400004605</name>
</gene>
<keyword evidence="2" id="KW-0560">Oxidoreductase</keyword>
<evidence type="ECO:0000313" key="4">
    <source>
        <dbReference type="EMBL" id="KIE09410.1"/>
    </source>
</evidence>
<comment type="similarity">
    <text evidence="1">Belongs to the short-chain dehydrogenases/reductases (SDR) family.</text>
</comment>
<evidence type="ECO:0000256" key="1">
    <source>
        <dbReference type="ARBA" id="ARBA00006484"/>
    </source>
</evidence>
<dbReference type="EMBL" id="JHEG04000001">
    <property type="protein sequence ID" value="KAF3884808.1"/>
    <property type="molecule type" value="Genomic_DNA"/>
</dbReference>
<reference evidence="3" key="2">
    <citation type="submission" date="2019-11" db="EMBL/GenBank/DDBJ databases">
        <title>Improved Assembly of Tolypothrix boutellei genome.</title>
        <authorList>
            <person name="Sarangi A.N."/>
            <person name="Mukherjee M."/>
            <person name="Ghosh S."/>
            <person name="Singh D."/>
            <person name="Das A."/>
            <person name="Kant S."/>
            <person name="Prusty A."/>
            <person name="Tripathy S."/>
        </authorList>
    </citation>
    <scope>NUCLEOTIDE SEQUENCE</scope>
    <source>
        <strain evidence="3">VB521301</strain>
    </source>
</reference>
<accession>A0A0C1RAT2</accession>
<dbReference type="Gene3D" id="3.40.50.720">
    <property type="entry name" value="NAD(P)-binding Rossmann-like Domain"/>
    <property type="match status" value="1"/>
</dbReference>
<evidence type="ECO:0000313" key="3">
    <source>
        <dbReference type="EMBL" id="KAF3884808.1"/>
    </source>
</evidence>
<reference evidence="4" key="1">
    <citation type="journal article" date="2015" name="Genome Announc.">
        <title>Draft Genome Sequence of Tolypothrix boutellei Strain VB521301.</title>
        <authorList>
            <person name="Chandrababunaidu M.M."/>
            <person name="Singh D."/>
            <person name="Sen D."/>
            <person name="Bhan S."/>
            <person name="Das S."/>
            <person name="Gupta A."/>
            <person name="Adhikary S.P."/>
            <person name="Tripathy S."/>
        </authorList>
    </citation>
    <scope>NUCLEOTIDE SEQUENCE</scope>
    <source>
        <strain evidence="4">VB521301</strain>
    </source>
</reference>
<dbReference type="EMBL" id="JHEG02000058">
    <property type="protein sequence ID" value="KIE09410.1"/>
    <property type="molecule type" value="Genomic_DNA"/>
</dbReference>
<sequence length="264" mass="28227">MDLKLQGKTALVSGSTAGIGFAIAQGLVQEGASVIITGRSEQRVSQAVEKIKHSNPEAKVSGIAADLAKKEGAEKVFQQVSSTDILVNNLGIYEPKPFSEITDEDWLDIFEANVLSGIRLSRQYFSKMLEQNWGRIIFISSESALNIPVEMIHYGMTKTAQLSVARGLAEMTVGTGITVNSVLAGPTRSEGVDGFIANMAKERGISSSEVETDFFQTLRPSSLIKRFATIEEVAAMVIYLSSPLAAATNGAALRVDGGLLKTVV</sequence>